<feature type="transmembrane region" description="Helical" evidence="1">
    <location>
        <begin position="64"/>
        <end position="87"/>
    </location>
</feature>
<dbReference type="AlphaFoldDB" id="A0ABD7ZEN7"/>
<protein>
    <submittedName>
        <fullName evidence="2">Uncharacterized protein</fullName>
    </submittedName>
</protein>
<feature type="transmembrane region" description="Helical" evidence="1">
    <location>
        <begin position="20"/>
        <end position="44"/>
    </location>
</feature>
<evidence type="ECO:0000313" key="3">
    <source>
        <dbReference type="Proteomes" id="UP001242781"/>
    </source>
</evidence>
<gene>
    <name evidence="2" type="ORF">RDV53_05380</name>
</gene>
<keyword evidence="1" id="KW-0812">Transmembrane</keyword>
<keyword evidence="1" id="KW-0472">Membrane</keyword>
<reference evidence="2 3" key="1">
    <citation type="submission" date="2023-08" db="EMBL/GenBank/DDBJ databases">
        <title>Haemophilus_parainfluenzae_DSM 8978_complete_genome_hifiasm_Zymo_Research_D6332.</title>
        <authorList>
            <person name="Damerum A."/>
        </authorList>
    </citation>
    <scope>NUCLEOTIDE SEQUENCE [LARGE SCALE GENOMIC DNA]</scope>
    <source>
        <strain evidence="2 3">DSM 8978</strain>
    </source>
</reference>
<evidence type="ECO:0000256" key="1">
    <source>
        <dbReference type="SAM" id="Phobius"/>
    </source>
</evidence>
<evidence type="ECO:0000313" key="2">
    <source>
        <dbReference type="EMBL" id="WMS22888.1"/>
    </source>
</evidence>
<dbReference type="Proteomes" id="UP001242781">
    <property type="component" value="Chromosome"/>
</dbReference>
<accession>A0ABD7ZEN7</accession>
<organism evidence="2 3">
    <name type="scientific">Haemophilus parainfluenzae ATCC 33392</name>
    <dbReference type="NCBI Taxonomy" id="888828"/>
    <lineage>
        <taxon>Bacteria</taxon>
        <taxon>Pseudomonadati</taxon>
        <taxon>Pseudomonadota</taxon>
        <taxon>Gammaproteobacteria</taxon>
        <taxon>Pasteurellales</taxon>
        <taxon>Pasteurellaceae</taxon>
        <taxon>Haemophilus</taxon>
    </lineage>
</organism>
<dbReference type="EMBL" id="CP133470">
    <property type="protein sequence ID" value="WMS22888.1"/>
    <property type="molecule type" value="Genomic_DNA"/>
</dbReference>
<keyword evidence="1" id="KW-1133">Transmembrane helix</keyword>
<name>A0ABD7ZEN7_HAEPA</name>
<feature type="transmembrane region" description="Helical" evidence="1">
    <location>
        <begin position="130"/>
        <end position="149"/>
    </location>
</feature>
<dbReference type="RefSeq" id="WP_147286810.1">
    <property type="nucleotide sequence ID" value="NZ_CP133470.1"/>
</dbReference>
<proteinExistence type="predicted"/>
<dbReference type="GeneID" id="93296913"/>
<sequence length="221" mass="25247">MSNIYGRSNINIPLLNKLIIFLLSFIFFPIVKYFIGSAINGTVIDIVGYSSSYFPYFEGVLFPIPLLVICVCICCCFNVLVLFFLFFSYMSNLNGLSEFNFRNLSIFILTGFSKGSHEKHTLKVSLFGRIRIFVFLMLIFINISLFFSFKNGVEFILSGKDGDKEIKELLLVTSYNEIPARCRYLLNVYGGKEKALLSFIDENLASIYIVDDDVFINESCK</sequence>